<reference evidence="2 3" key="1">
    <citation type="submission" date="2024-11" db="EMBL/GenBank/DDBJ databases">
        <title>A near-complete genome assembly of Cinchona calisaya.</title>
        <authorList>
            <person name="Lian D.C."/>
            <person name="Zhao X.W."/>
            <person name="Wei L."/>
        </authorList>
    </citation>
    <scope>NUCLEOTIDE SEQUENCE [LARGE SCALE GENOMIC DNA]</scope>
    <source>
        <tissue evidence="2">Nenye</tissue>
    </source>
</reference>
<sequence>MRRENEKRHAREKRFPDEVGGGRRGADHLMMMKKEGGSRKRWRLKQQRKRSRYVDKGAEIGKMYITFDKYLHRYIRENSPDPNTIKGLQQVVQGLNRYGLDLLLKMLCVNLAKKFQQVKP</sequence>
<name>A0ABD2Y7Z7_9GENT</name>
<comment type="caution">
    <text evidence="2">The sequence shown here is derived from an EMBL/GenBank/DDBJ whole genome shotgun (WGS) entry which is preliminary data.</text>
</comment>
<proteinExistence type="predicted"/>
<evidence type="ECO:0000256" key="1">
    <source>
        <dbReference type="SAM" id="MobiDB-lite"/>
    </source>
</evidence>
<protein>
    <submittedName>
        <fullName evidence="2">Uncharacterized protein</fullName>
    </submittedName>
</protein>
<feature type="region of interest" description="Disordered" evidence="1">
    <location>
        <begin position="1"/>
        <end position="25"/>
    </location>
</feature>
<evidence type="ECO:0000313" key="3">
    <source>
        <dbReference type="Proteomes" id="UP001630127"/>
    </source>
</evidence>
<evidence type="ECO:0000313" key="2">
    <source>
        <dbReference type="EMBL" id="KAL3501940.1"/>
    </source>
</evidence>
<organism evidence="2 3">
    <name type="scientific">Cinchona calisaya</name>
    <dbReference type="NCBI Taxonomy" id="153742"/>
    <lineage>
        <taxon>Eukaryota</taxon>
        <taxon>Viridiplantae</taxon>
        <taxon>Streptophyta</taxon>
        <taxon>Embryophyta</taxon>
        <taxon>Tracheophyta</taxon>
        <taxon>Spermatophyta</taxon>
        <taxon>Magnoliopsida</taxon>
        <taxon>eudicotyledons</taxon>
        <taxon>Gunneridae</taxon>
        <taxon>Pentapetalae</taxon>
        <taxon>asterids</taxon>
        <taxon>lamiids</taxon>
        <taxon>Gentianales</taxon>
        <taxon>Rubiaceae</taxon>
        <taxon>Cinchonoideae</taxon>
        <taxon>Cinchoneae</taxon>
        <taxon>Cinchona</taxon>
    </lineage>
</organism>
<dbReference type="Proteomes" id="UP001630127">
    <property type="component" value="Unassembled WGS sequence"/>
</dbReference>
<accession>A0ABD2Y7Z7</accession>
<keyword evidence="3" id="KW-1185">Reference proteome</keyword>
<dbReference type="AlphaFoldDB" id="A0ABD2Y7Z7"/>
<dbReference type="EMBL" id="JBJUIK010000015">
    <property type="protein sequence ID" value="KAL3501940.1"/>
    <property type="molecule type" value="Genomic_DNA"/>
</dbReference>
<gene>
    <name evidence="2" type="ORF">ACH5RR_036389</name>
</gene>